<proteinExistence type="predicted"/>
<accession>A0ABY4CMM1</accession>
<dbReference type="EMBL" id="CP089291">
    <property type="protein sequence ID" value="UOF90471.1"/>
    <property type="molecule type" value="Genomic_DNA"/>
</dbReference>
<reference evidence="1" key="1">
    <citation type="submission" date="2021-12" db="EMBL/GenBank/DDBJ databases">
        <title>Alicyclobacillaceae gen. nov., sp. nov., isolated from chalcocite enrichment system.</title>
        <authorList>
            <person name="Jiang Z."/>
        </authorList>
    </citation>
    <scope>NUCLEOTIDE SEQUENCE</scope>
    <source>
        <strain evidence="1">MYW30-H2</strain>
    </source>
</reference>
<protein>
    <submittedName>
        <fullName evidence="1">Tryptophan RNA-binding attenuation protein</fullName>
    </submittedName>
</protein>
<dbReference type="Pfam" id="PF15777">
    <property type="entry name" value="Anti-TRAP"/>
    <property type="match status" value="1"/>
</dbReference>
<dbReference type="RefSeq" id="WP_347437166.1">
    <property type="nucleotide sequence ID" value="NZ_CP089291.1"/>
</dbReference>
<name>A0ABY4CMM1_9BACL</name>
<dbReference type="Proteomes" id="UP000830167">
    <property type="component" value="Chromosome"/>
</dbReference>
<dbReference type="SUPFAM" id="SSF57938">
    <property type="entry name" value="DnaJ/Hsp40 cysteine-rich domain"/>
    <property type="match status" value="1"/>
</dbReference>
<evidence type="ECO:0000313" key="1">
    <source>
        <dbReference type="EMBL" id="UOF90471.1"/>
    </source>
</evidence>
<keyword evidence="2" id="KW-1185">Reference proteome</keyword>
<gene>
    <name evidence="1" type="ORF">LSG31_21875</name>
</gene>
<sequence length="56" mass="6171">MTVIAADDLELPCWDCHGTGQLQENEQTIPCPKCSGKGYIPTALGQTILEFVKRHL</sequence>
<dbReference type="InterPro" id="IPR036410">
    <property type="entry name" value="HSP_DnaJ_Cys-rich_dom_sf"/>
</dbReference>
<evidence type="ECO:0000313" key="2">
    <source>
        <dbReference type="Proteomes" id="UP000830167"/>
    </source>
</evidence>
<organism evidence="1 2">
    <name type="scientific">Fodinisporobacter ferrooxydans</name>
    <dbReference type="NCBI Taxonomy" id="2901836"/>
    <lineage>
        <taxon>Bacteria</taxon>
        <taxon>Bacillati</taxon>
        <taxon>Bacillota</taxon>
        <taxon>Bacilli</taxon>
        <taxon>Bacillales</taxon>
        <taxon>Alicyclobacillaceae</taxon>
        <taxon>Fodinisporobacter</taxon>
    </lineage>
</organism>
<dbReference type="Gene3D" id="6.20.20.10">
    <property type="match status" value="1"/>
</dbReference>
<dbReference type="InterPro" id="IPR031538">
    <property type="entry name" value="Anti-TRAP"/>
</dbReference>